<keyword evidence="2" id="KW-1185">Reference proteome</keyword>
<dbReference type="EMBL" id="JAUTXU010000017">
    <property type="protein sequence ID" value="KAK3721568.1"/>
    <property type="molecule type" value="Genomic_DNA"/>
</dbReference>
<evidence type="ECO:0000313" key="1">
    <source>
        <dbReference type="EMBL" id="KAK3721568.1"/>
    </source>
</evidence>
<organism evidence="1 2">
    <name type="scientific">Vermiconidia calcicola</name>
    <dbReference type="NCBI Taxonomy" id="1690605"/>
    <lineage>
        <taxon>Eukaryota</taxon>
        <taxon>Fungi</taxon>
        <taxon>Dikarya</taxon>
        <taxon>Ascomycota</taxon>
        <taxon>Pezizomycotina</taxon>
        <taxon>Dothideomycetes</taxon>
        <taxon>Dothideomycetidae</taxon>
        <taxon>Mycosphaerellales</taxon>
        <taxon>Extremaceae</taxon>
        <taxon>Vermiconidia</taxon>
    </lineage>
</organism>
<evidence type="ECO:0000313" key="2">
    <source>
        <dbReference type="Proteomes" id="UP001281147"/>
    </source>
</evidence>
<reference evidence="1" key="1">
    <citation type="submission" date="2023-07" db="EMBL/GenBank/DDBJ databases">
        <title>Black Yeasts Isolated from many extreme environments.</title>
        <authorList>
            <person name="Coleine C."/>
            <person name="Stajich J.E."/>
            <person name="Selbmann L."/>
        </authorList>
    </citation>
    <scope>NUCLEOTIDE SEQUENCE</scope>
    <source>
        <strain evidence="1">CCFEE 5714</strain>
    </source>
</reference>
<proteinExistence type="predicted"/>
<protein>
    <submittedName>
        <fullName evidence="1">Uncharacterized protein</fullName>
    </submittedName>
</protein>
<accession>A0ACC3NRC3</accession>
<gene>
    <name evidence="1" type="ORF">LTR37_003124</name>
</gene>
<comment type="caution">
    <text evidence="1">The sequence shown here is derived from an EMBL/GenBank/DDBJ whole genome shotgun (WGS) entry which is preliminary data.</text>
</comment>
<sequence>MQHERHSAAAALSCIGSSSLSPLAKEAQAETSNVDREEQNEPHSDGIFVKEEHLPAVQQCPDLELKAIYSRSLKSAESVSSNLPNISLHSDDSSDNQTYDALLSRDDIHALIIALPILVQPDFIKKALKAGKHVLAEKPLAKDVETGKELIDWYHKEIDTKKLNFSIAEQFRYYAAYAHSARKVRSFGKVIGMRVRMHACIKPGAKYYETEWRKKPGYQGGFLLDGGVHFIAGIRHLLAGEKVRRVSAYTTQLKEYLPPVDTVDATWQLENGSTGTFSVSFGTTFSGAEWSVACEGGTVSVNRTKVTSKPSGGEETVEDVPDEVGGEAKEAHVPVGSVVPEVFAWAKSLKDGKWDARQSAEEGLADLEILEAMLRSGEKNGESVELKYQV</sequence>
<dbReference type="Proteomes" id="UP001281147">
    <property type="component" value="Unassembled WGS sequence"/>
</dbReference>
<name>A0ACC3NRC3_9PEZI</name>